<evidence type="ECO:0000256" key="2">
    <source>
        <dbReference type="SAM" id="Phobius"/>
    </source>
</evidence>
<keyword evidence="2" id="KW-0812">Transmembrane</keyword>
<evidence type="ECO:0000313" key="4">
    <source>
        <dbReference type="Proteomes" id="UP000034213"/>
    </source>
</evidence>
<dbReference type="Proteomes" id="UP000034213">
    <property type="component" value="Unassembled WGS sequence"/>
</dbReference>
<sequence length="251" mass="28290">MEPIPSAAIPPQPSIPPTPPPPPSAPPQPPKKKSFTWLIILVFLFLLASTGVLAYQYYQLKTQTANFSPSPSLVSSPMPQPSPESADLTANWETYTNLKYGYSIKYPTIAKLEEREVESGNHTSIILPVGLCQSSYKSSIKIHARKKLKSESDFIPFEIVAQSYRMLIKDVNEGRIEANIPECKIETSIKGGVIGVKIYWCMEFPDEPKVKDSRVAEYYINKDIYYAIEVGRNENCKENFEQILSTFKFTN</sequence>
<comment type="caution">
    <text evidence="3">The sequence shown here is derived from an EMBL/GenBank/DDBJ whole genome shotgun (WGS) entry which is preliminary data.</text>
</comment>
<dbReference type="STRING" id="1618369.UV54_C0012G0006"/>
<dbReference type="AlphaFoldDB" id="A0A0G1C3K7"/>
<keyword evidence="2" id="KW-1133">Transmembrane helix</keyword>
<evidence type="ECO:0000256" key="1">
    <source>
        <dbReference type="SAM" id="MobiDB-lite"/>
    </source>
</evidence>
<keyword evidence="2" id="KW-0472">Membrane</keyword>
<accession>A0A0G1C3K7</accession>
<reference evidence="3 4" key="1">
    <citation type="journal article" date="2015" name="Nature">
        <title>rRNA introns, odd ribosomes, and small enigmatic genomes across a large radiation of phyla.</title>
        <authorList>
            <person name="Brown C.T."/>
            <person name="Hug L.A."/>
            <person name="Thomas B.C."/>
            <person name="Sharon I."/>
            <person name="Castelle C.J."/>
            <person name="Singh A."/>
            <person name="Wilkins M.J."/>
            <person name="Williams K.H."/>
            <person name="Banfield J.F."/>
        </authorList>
    </citation>
    <scope>NUCLEOTIDE SEQUENCE [LARGE SCALE GENOMIC DNA]</scope>
</reference>
<dbReference type="PATRIC" id="fig|1618369.3.peg.214"/>
<evidence type="ECO:0000313" key="3">
    <source>
        <dbReference type="EMBL" id="KKS80245.1"/>
    </source>
</evidence>
<organism evidence="3 4">
    <name type="scientific">Candidatus Beckwithbacteria bacterium GW2011_GWA2_43_10</name>
    <dbReference type="NCBI Taxonomy" id="1618369"/>
    <lineage>
        <taxon>Bacteria</taxon>
        <taxon>Candidatus Beckwithiibacteriota</taxon>
    </lineage>
</organism>
<feature type="transmembrane region" description="Helical" evidence="2">
    <location>
        <begin position="35"/>
        <end position="58"/>
    </location>
</feature>
<feature type="compositionally biased region" description="Pro residues" evidence="1">
    <location>
        <begin position="8"/>
        <end position="29"/>
    </location>
</feature>
<dbReference type="EMBL" id="LCEW01000012">
    <property type="protein sequence ID" value="KKS80245.1"/>
    <property type="molecule type" value="Genomic_DNA"/>
</dbReference>
<gene>
    <name evidence="3" type="ORF">UV54_C0012G0006</name>
</gene>
<protein>
    <submittedName>
        <fullName evidence="3">Uncharacterized protein</fullName>
    </submittedName>
</protein>
<feature type="region of interest" description="Disordered" evidence="1">
    <location>
        <begin position="1"/>
        <end position="29"/>
    </location>
</feature>
<proteinExistence type="predicted"/>
<name>A0A0G1C3K7_9BACT</name>